<evidence type="ECO:0000313" key="3">
    <source>
        <dbReference type="Proteomes" id="UP000499080"/>
    </source>
</evidence>
<name>A0A4Y2SW00_ARAVE</name>
<dbReference type="Proteomes" id="UP000499080">
    <property type="component" value="Unassembled WGS sequence"/>
</dbReference>
<protein>
    <submittedName>
        <fullName evidence="1">Uncharacterized protein</fullName>
    </submittedName>
</protein>
<comment type="caution">
    <text evidence="1">The sequence shown here is derived from an EMBL/GenBank/DDBJ whole genome shotgun (WGS) entry which is preliminary data.</text>
</comment>
<proteinExistence type="predicted"/>
<dbReference type="EMBL" id="BGPR01023849">
    <property type="protein sequence ID" value="GBN91359.1"/>
    <property type="molecule type" value="Genomic_DNA"/>
</dbReference>
<evidence type="ECO:0000313" key="2">
    <source>
        <dbReference type="EMBL" id="GBN91365.1"/>
    </source>
</evidence>
<accession>A0A4Y2SW00</accession>
<sequence>MIYNSPRIETIEKPLKRELKQSCKKLQIPMDGSNFYISCPLENKSLDCNSDASWESSATGSVILLSECDIFPFNGSDIHKPQQSKIYRSFEDSRIQTMVSSKTAVLFSLQRFQNKYLLCIRIENA</sequence>
<keyword evidence="3" id="KW-1185">Reference proteome</keyword>
<gene>
    <name evidence="1" type="ORF">AVEN_133412_1</name>
    <name evidence="2" type="ORF">AVEN_256144_1</name>
</gene>
<organism evidence="1 3">
    <name type="scientific">Araneus ventricosus</name>
    <name type="common">Orbweaver spider</name>
    <name type="synonym">Epeira ventricosa</name>
    <dbReference type="NCBI Taxonomy" id="182803"/>
    <lineage>
        <taxon>Eukaryota</taxon>
        <taxon>Metazoa</taxon>
        <taxon>Ecdysozoa</taxon>
        <taxon>Arthropoda</taxon>
        <taxon>Chelicerata</taxon>
        <taxon>Arachnida</taxon>
        <taxon>Araneae</taxon>
        <taxon>Araneomorphae</taxon>
        <taxon>Entelegynae</taxon>
        <taxon>Araneoidea</taxon>
        <taxon>Araneidae</taxon>
        <taxon>Araneus</taxon>
    </lineage>
</organism>
<reference evidence="1 3" key="1">
    <citation type="journal article" date="2019" name="Sci. Rep.">
        <title>Orb-weaving spider Araneus ventricosus genome elucidates the spidroin gene catalogue.</title>
        <authorList>
            <person name="Kono N."/>
            <person name="Nakamura H."/>
            <person name="Ohtoshi R."/>
            <person name="Moran D.A.P."/>
            <person name="Shinohara A."/>
            <person name="Yoshida Y."/>
            <person name="Fujiwara M."/>
            <person name="Mori M."/>
            <person name="Tomita M."/>
            <person name="Arakawa K."/>
        </authorList>
    </citation>
    <scope>NUCLEOTIDE SEQUENCE [LARGE SCALE GENOMIC DNA]</scope>
</reference>
<dbReference type="EMBL" id="BGPR01023852">
    <property type="protein sequence ID" value="GBN91365.1"/>
    <property type="molecule type" value="Genomic_DNA"/>
</dbReference>
<dbReference type="AlphaFoldDB" id="A0A4Y2SW00"/>
<evidence type="ECO:0000313" key="1">
    <source>
        <dbReference type="EMBL" id="GBN91359.1"/>
    </source>
</evidence>